<dbReference type="EMBL" id="CDSF01000001">
    <property type="protein sequence ID" value="CEO94342.1"/>
    <property type="molecule type" value="Genomic_DNA"/>
</dbReference>
<keyword evidence="4" id="KW-1185">Reference proteome</keyword>
<dbReference type="AlphaFoldDB" id="A0A0G4IGZ2"/>
<feature type="region of interest" description="Disordered" evidence="1">
    <location>
        <begin position="1"/>
        <end position="103"/>
    </location>
</feature>
<organism evidence="2 4">
    <name type="scientific">Plasmodiophora brassicae</name>
    <name type="common">Clubroot disease agent</name>
    <dbReference type="NCBI Taxonomy" id="37360"/>
    <lineage>
        <taxon>Eukaryota</taxon>
        <taxon>Sar</taxon>
        <taxon>Rhizaria</taxon>
        <taxon>Endomyxa</taxon>
        <taxon>Phytomyxea</taxon>
        <taxon>Plasmodiophorida</taxon>
        <taxon>Plasmodiophoridae</taxon>
        <taxon>Plasmodiophora</taxon>
    </lineage>
</organism>
<feature type="compositionally biased region" description="Basic and acidic residues" evidence="1">
    <location>
        <begin position="279"/>
        <end position="288"/>
    </location>
</feature>
<proteinExistence type="predicted"/>
<evidence type="ECO:0000313" key="4">
    <source>
        <dbReference type="Proteomes" id="UP000039324"/>
    </source>
</evidence>
<feature type="region of interest" description="Disordered" evidence="1">
    <location>
        <begin position="272"/>
        <end position="319"/>
    </location>
</feature>
<reference evidence="3 5" key="2">
    <citation type="submission" date="2018-03" db="EMBL/GenBank/DDBJ databases">
        <authorList>
            <person name="Fogelqvist J."/>
        </authorList>
    </citation>
    <scope>NUCLEOTIDE SEQUENCE [LARGE SCALE GENOMIC DNA]</scope>
</reference>
<accession>A0A0G4IGZ2</accession>
<keyword evidence="3" id="KW-0496">Mitochondrion</keyword>
<dbReference type="EMBL" id="OVEO01000006">
    <property type="protein sequence ID" value="SPQ96691.1"/>
    <property type="molecule type" value="Genomic_DNA"/>
</dbReference>
<reference evidence="2 4" key="1">
    <citation type="submission" date="2015-02" db="EMBL/GenBank/DDBJ databases">
        <authorList>
            <person name="Chooi Y.-H."/>
        </authorList>
    </citation>
    <scope>NUCLEOTIDE SEQUENCE [LARGE SCALE GENOMIC DNA]</scope>
    <source>
        <strain evidence="2">E3</strain>
    </source>
</reference>
<evidence type="ECO:0000313" key="5">
    <source>
        <dbReference type="Proteomes" id="UP000290189"/>
    </source>
</evidence>
<evidence type="ECO:0000313" key="2">
    <source>
        <dbReference type="EMBL" id="CEO94342.1"/>
    </source>
</evidence>
<sequence>MSDDEDEVDTEDAGESEEQDGSDDDDEDDGSSEDDDDDADTDDDEEDSDDDDDDGDGDDTDDGDDDEDESEESDEDDDDGSEADASEDDGNEPSARDAAVDDVTPAPVLISAISADLDAVTTRLRDVFRIDRQHATTESVADLADVPRGGASSLQTPPPPAVEPSTSSDWKHGPSSFSTQFIRSSRRQGSGDRRAPLNSRILPILPQPLTARDLYRYQQTPHSDSEPAVRETESGKLIGAHANDDFRPQAPPPRLVDAFHQPPRIKPIEVVSQSRHAPVRLDDDKGCRIEIPAPPIKGPPLEGNDSDRYNDTRLPSFVS</sequence>
<evidence type="ECO:0000256" key="1">
    <source>
        <dbReference type="SAM" id="MobiDB-lite"/>
    </source>
</evidence>
<protein>
    <submittedName>
        <fullName evidence="2">Uncharacterized protein</fullName>
    </submittedName>
</protein>
<gene>
    <name evidence="2" type="ORF">PBRA_000127</name>
    <name evidence="3" type="ORF">PLBR_LOCUS3906</name>
</gene>
<dbReference type="Proteomes" id="UP000290189">
    <property type="component" value="Unassembled WGS sequence"/>
</dbReference>
<evidence type="ECO:0000313" key="3">
    <source>
        <dbReference type="EMBL" id="SPQ96691.1"/>
    </source>
</evidence>
<dbReference type="OMA" id="AHANDDF"/>
<geneLocation type="mitochondrion" evidence="3"/>
<feature type="region of interest" description="Disordered" evidence="1">
    <location>
        <begin position="130"/>
        <end position="203"/>
    </location>
</feature>
<feature type="compositionally biased region" description="Acidic residues" evidence="1">
    <location>
        <begin position="1"/>
        <end position="91"/>
    </location>
</feature>
<dbReference type="Proteomes" id="UP000039324">
    <property type="component" value="Unassembled WGS sequence"/>
</dbReference>
<name>A0A0G4IGZ2_PLABS</name>